<dbReference type="AlphaFoldDB" id="A0AAV1Z1D5"/>
<dbReference type="InterPro" id="IPR011047">
    <property type="entry name" value="Quinoprotein_ADH-like_sf"/>
</dbReference>
<evidence type="ECO:0000256" key="7">
    <source>
        <dbReference type="ARBA" id="ARBA00022777"/>
    </source>
</evidence>
<name>A0AAV1Z1D5_9ARAC</name>
<feature type="compositionally biased region" description="Basic and acidic residues" evidence="17">
    <location>
        <begin position="592"/>
        <end position="603"/>
    </location>
</feature>
<keyword evidence="21" id="KW-1185">Reference proteome</keyword>
<feature type="domain" description="Protein kinase" evidence="19">
    <location>
        <begin position="906"/>
        <end position="1232"/>
    </location>
</feature>
<dbReference type="EMBL" id="CAXIEN010000016">
    <property type="protein sequence ID" value="CAL1265186.1"/>
    <property type="molecule type" value="Genomic_DNA"/>
</dbReference>
<dbReference type="FunFam" id="1.10.510.10:FF:000251">
    <property type="entry name" value="eukaryotic translation initiation factor 2-alpha kinase 3"/>
    <property type="match status" value="1"/>
</dbReference>
<evidence type="ECO:0000256" key="1">
    <source>
        <dbReference type="ARBA" id="ARBA00004389"/>
    </source>
</evidence>
<keyword evidence="6 16" id="KW-0547">Nucleotide-binding</keyword>
<evidence type="ECO:0000256" key="9">
    <source>
        <dbReference type="ARBA" id="ARBA00022840"/>
    </source>
</evidence>
<keyword evidence="7" id="KW-0418">Kinase</keyword>
<evidence type="ECO:0000256" key="6">
    <source>
        <dbReference type="ARBA" id="ARBA00022741"/>
    </source>
</evidence>
<dbReference type="PANTHER" id="PTHR11042">
    <property type="entry name" value="EUKARYOTIC TRANSLATION INITIATION FACTOR 2-ALPHA KINASE EIF2-ALPHA KINASE -RELATED"/>
    <property type="match status" value="1"/>
</dbReference>
<dbReference type="Pfam" id="PF00069">
    <property type="entry name" value="Pkinase"/>
    <property type="match status" value="2"/>
</dbReference>
<evidence type="ECO:0000256" key="12">
    <source>
        <dbReference type="ARBA" id="ARBA00023180"/>
    </source>
</evidence>
<dbReference type="SMART" id="SM00220">
    <property type="entry name" value="S_TKc"/>
    <property type="match status" value="1"/>
</dbReference>
<dbReference type="InterPro" id="IPR050339">
    <property type="entry name" value="CC_SR_Kinase"/>
</dbReference>
<evidence type="ECO:0000256" key="3">
    <source>
        <dbReference type="ARBA" id="ARBA00022527"/>
    </source>
</evidence>
<keyword evidence="8" id="KW-0256">Endoplasmic reticulum</keyword>
<evidence type="ECO:0000256" key="4">
    <source>
        <dbReference type="ARBA" id="ARBA00022553"/>
    </source>
</evidence>
<keyword evidence="11" id="KW-0346">Stress response</keyword>
<evidence type="ECO:0000256" key="10">
    <source>
        <dbReference type="ARBA" id="ARBA00022845"/>
    </source>
</evidence>
<keyword evidence="13" id="KW-0834">Unfolded protein response</keyword>
<evidence type="ECO:0000313" key="20">
    <source>
        <dbReference type="EMBL" id="CAL1265186.1"/>
    </source>
</evidence>
<evidence type="ECO:0000256" key="16">
    <source>
        <dbReference type="PROSITE-ProRule" id="PRU10141"/>
    </source>
</evidence>
<evidence type="ECO:0000256" key="11">
    <source>
        <dbReference type="ARBA" id="ARBA00023016"/>
    </source>
</evidence>
<dbReference type="PROSITE" id="PS00107">
    <property type="entry name" value="PROTEIN_KINASE_ATP"/>
    <property type="match status" value="1"/>
</dbReference>
<reference evidence="20 21" key="1">
    <citation type="submission" date="2024-04" db="EMBL/GenBank/DDBJ databases">
        <authorList>
            <person name="Rising A."/>
            <person name="Reimegard J."/>
            <person name="Sonavane S."/>
            <person name="Akerstrom W."/>
            <person name="Nylinder S."/>
            <person name="Hedman E."/>
            <person name="Kallberg Y."/>
        </authorList>
    </citation>
    <scope>NUCLEOTIDE SEQUENCE [LARGE SCALE GENOMIC DNA]</scope>
</reference>
<dbReference type="InterPro" id="IPR008271">
    <property type="entry name" value="Ser/Thr_kinase_AS"/>
</dbReference>
<comment type="similarity">
    <text evidence="14">Belongs to the protein kinase superfamily. Ser/Thr protein kinase family. GCN2 subfamily.</text>
</comment>
<comment type="caution">
    <text evidence="20">The sequence shown here is derived from an EMBL/GenBank/DDBJ whole genome shotgun (WGS) entry which is preliminary data.</text>
</comment>
<sequence length="1232" mass="141561">MPRFKFISCLVIFILSFNFSICTRKDDVCSSDSIHEHDCGDSGYILVATMDGNLTAIDFDLGQKCWSIILDPKEFVSSTLSTLEVWENGTQVWLVPSLDGSMFKYDKAKLEPLPFNIESLLNHAVIVDPTSSVTGGKFKLVYGLHRRTGEMFYKCSIEGCEHFKPVSEKDALIIEQWVQCVNAVDTVTAELRWHFRVVEIRVSGINDSSFSRNSSHYPHDTKFKNTALIPINNYDFNPVDSIKISLANGYAARINHSTVDFMWLYKTAAPLMDIWFIKDGNVLLLDAFSDGLEFYNIETDDGKHIASLFLGSYLEQLYVKQSKLLKSKVVRNFAVSTHVPYQAFCLPLTSQTKPDLLPANDSNALMSPNLNTKDHGFYYYVDFFVYDNDTHCVVNFTFPKRAAVQVDGILWLKLVAVFMGTLITAVYCTLYLMVYQTYKEKQKEFASEGTSTTELALDAGATSESKKENSPEFVSRFHKDFQLIAILGKGGFGVVMEVKNKIDDCEYAVKRIRIKTEKYKELGYGSVMREVKALAKLDHPGIVRYFNSWIESPPKGWQELMDKELDIEDVTPTGTAASQFTNSLEAKIETRIEKRQKHSHSETSRGQINSNVKISEKLEMNPMNPYGDSWLDSDFPNLDFNRGETDTGSGSWCSDNAPIEADSFTLNKVSERSISEVSLCYDDESFNAEDLTNTKQLFSPKKHIPNKNVEDSKTNSVVEFLPDPLCGNNALDIRKMFSIPDDSFIDEKAAFLHLKKINNCLSWKMNPLFINKLQRHLFFDPSCTDTDHSEWSGWTCILKDVKLDEVACNLCQLRNWIISVLCILRFSESHYHNLLCTNLSNILWEVNLLLEDDICKKTYSDFLKTESIHRIGAFFFLKNINSELAWPLKFVYLIKLRHYMFCRSVVLAYNMCNQPGWKSIFYQADPRLFMKNLKLFQIWMLSVLCKIKCDKLIFLESVVNNLCSILIDVMCLLEDKVITPVPAEEFFNIFGNLLRQPKDAIQLQGCKDIQYLVMFHNAPMLNYMKDKSSEEEDVPGFLYIQMQLCQRESLRTWLDINCISRDYSEVMKMFCEIVEAMNYVHAKGLMHRDLKPSNIYFSLEGSIKIGDFGLATQFERQDAGDAPSSSSSIWYHTRDCGTELYMSPEQRSKKKYNYKTDIFPLGIILYELLVPFETLAERYQAIMSARDHKFSPDFVTRYQNECMLVRRLLDLEPKRRPTTSEILQHPLCQPYL</sequence>
<feature type="binding site" evidence="16">
    <location>
        <position position="510"/>
    </location>
    <ligand>
        <name>ATP</name>
        <dbReference type="ChEBI" id="CHEBI:30616"/>
    </ligand>
</feature>
<dbReference type="GO" id="GO:0005524">
    <property type="term" value="F:ATP binding"/>
    <property type="evidence" value="ECO:0007669"/>
    <property type="project" value="UniProtKB-UniRule"/>
</dbReference>
<gene>
    <name evidence="20" type="ORF">LARSCL_LOCUS2391</name>
</gene>
<keyword evidence="3" id="KW-0723">Serine/threonine-protein kinase</keyword>
<evidence type="ECO:0000256" key="13">
    <source>
        <dbReference type="ARBA" id="ARBA00023230"/>
    </source>
</evidence>
<protein>
    <recommendedName>
        <fullName evidence="2">non-specific serine/threonine protein kinase</fullName>
        <ecNumber evidence="2">2.7.11.1</ecNumber>
    </recommendedName>
    <alternativeName>
        <fullName evidence="15">PRKR-like endoplasmic reticulum kinase</fullName>
    </alternativeName>
</protein>
<accession>A0AAV1Z1D5</accession>
<keyword evidence="18" id="KW-0732">Signal</keyword>
<proteinExistence type="inferred from homology"/>
<comment type="subcellular location">
    <subcellularLocation>
        <location evidence="1">Endoplasmic reticulum membrane</location>
        <topology evidence="1">Single-pass membrane protein</topology>
    </subcellularLocation>
</comment>
<dbReference type="InterPro" id="IPR000719">
    <property type="entry name" value="Prot_kinase_dom"/>
</dbReference>
<dbReference type="Gene3D" id="1.10.510.10">
    <property type="entry name" value="Transferase(Phosphotransferase) domain 1"/>
    <property type="match status" value="1"/>
</dbReference>
<keyword evidence="9 16" id="KW-0067">ATP-binding</keyword>
<dbReference type="InterPro" id="IPR017441">
    <property type="entry name" value="Protein_kinase_ATP_BS"/>
</dbReference>
<evidence type="ECO:0000256" key="14">
    <source>
        <dbReference type="ARBA" id="ARBA00037982"/>
    </source>
</evidence>
<evidence type="ECO:0000256" key="8">
    <source>
        <dbReference type="ARBA" id="ARBA00022824"/>
    </source>
</evidence>
<dbReference type="PANTHER" id="PTHR11042:SF91">
    <property type="entry name" value="EUKARYOTIC TRANSLATION INITIATION FACTOR 2-ALPHA KINASE"/>
    <property type="match status" value="1"/>
</dbReference>
<keyword evidence="10" id="KW-0810">Translation regulation</keyword>
<feature type="signal peptide" evidence="18">
    <location>
        <begin position="1"/>
        <end position="22"/>
    </location>
</feature>
<evidence type="ECO:0000256" key="5">
    <source>
        <dbReference type="ARBA" id="ARBA00022679"/>
    </source>
</evidence>
<evidence type="ECO:0000259" key="19">
    <source>
        <dbReference type="PROSITE" id="PS50011"/>
    </source>
</evidence>
<feature type="region of interest" description="Disordered" evidence="17">
    <location>
        <begin position="592"/>
        <end position="611"/>
    </location>
</feature>
<dbReference type="Gene3D" id="3.30.200.20">
    <property type="entry name" value="Phosphorylase Kinase, domain 1"/>
    <property type="match status" value="1"/>
</dbReference>
<feature type="chain" id="PRO_5043830592" description="non-specific serine/threonine protein kinase" evidence="18">
    <location>
        <begin position="23"/>
        <end position="1232"/>
    </location>
</feature>
<evidence type="ECO:0000256" key="2">
    <source>
        <dbReference type="ARBA" id="ARBA00012513"/>
    </source>
</evidence>
<keyword evidence="12" id="KW-0325">Glycoprotein</keyword>
<dbReference type="SUPFAM" id="SSF50998">
    <property type="entry name" value="Quinoprotein alcohol dehydrogenase-like"/>
    <property type="match status" value="1"/>
</dbReference>
<organism evidence="20 21">
    <name type="scientific">Larinioides sclopetarius</name>
    <dbReference type="NCBI Taxonomy" id="280406"/>
    <lineage>
        <taxon>Eukaryota</taxon>
        <taxon>Metazoa</taxon>
        <taxon>Ecdysozoa</taxon>
        <taxon>Arthropoda</taxon>
        <taxon>Chelicerata</taxon>
        <taxon>Arachnida</taxon>
        <taxon>Araneae</taxon>
        <taxon>Araneomorphae</taxon>
        <taxon>Entelegynae</taxon>
        <taxon>Araneoidea</taxon>
        <taxon>Araneidae</taxon>
        <taxon>Larinioides</taxon>
    </lineage>
</organism>
<dbReference type="GO" id="GO:0005634">
    <property type="term" value="C:nucleus"/>
    <property type="evidence" value="ECO:0007669"/>
    <property type="project" value="TreeGrafter"/>
</dbReference>
<evidence type="ECO:0000256" key="18">
    <source>
        <dbReference type="SAM" id="SignalP"/>
    </source>
</evidence>
<dbReference type="EC" id="2.7.11.1" evidence="2"/>
<dbReference type="Proteomes" id="UP001497382">
    <property type="component" value="Unassembled WGS sequence"/>
</dbReference>
<dbReference type="GO" id="GO:0005789">
    <property type="term" value="C:endoplasmic reticulum membrane"/>
    <property type="evidence" value="ECO:0007669"/>
    <property type="project" value="UniProtKB-SubCell"/>
</dbReference>
<keyword evidence="5" id="KW-0808">Transferase</keyword>
<dbReference type="InterPro" id="IPR011009">
    <property type="entry name" value="Kinase-like_dom_sf"/>
</dbReference>
<dbReference type="SUPFAM" id="SSF56112">
    <property type="entry name" value="Protein kinase-like (PK-like)"/>
    <property type="match status" value="1"/>
</dbReference>
<dbReference type="GO" id="GO:0004694">
    <property type="term" value="F:eukaryotic translation initiation factor 2alpha kinase activity"/>
    <property type="evidence" value="ECO:0007669"/>
    <property type="project" value="TreeGrafter"/>
</dbReference>
<dbReference type="PROSITE" id="PS00108">
    <property type="entry name" value="PROTEIN_KINASE_ST"/>
    <property type="match status" value="1"/>
</dbReference>
<dbReference type="GO" id="GO:0006986">
    <property type="term" value="P:response to unfolded protein"/>
    <property type="evidence" value="ECO:0007669"/>
    <property type="project" value="UniProtKB-KW"/>
</dbReference>
<keyword evidence="4" id="KW-0597">Phosphoprotein</keyword>
<dbReference type="PROSITE" id="PS50011">
    <property type="entry name" value="PROTEIN_KINASE_DOM"/>
    <property type="match status" value="2"/>
</dbReference>
<evidence type="ECO:0000256" key="17">
    <source>
        <dbReference type="SAM" id="MobiDB-lite"/>
    </source>
</evidence>
<evidence type="ECO:0000313" key="21">
    <source>
        <dbReference type="Proteomes" id="UP001497382"/>
    </source>
</evidence>
<feature type="domain" description="Protein kinase" evidence="19">
    <location>
        <begin position="481"/>
        <end position="745"/>
    </location>
</feature>
<evidence type="ECO:0000256" key="15">
    <source>
        <dbReference type="ARBA" id="ARBA00041500"/>
    </source>
</evidence>